<protein>
    <submittedName>
        <fullName evidence="5">DUF4159 domain-containing protein</fullName>
    </submittedName>
</protein>
<dbReference type="InterPro" id="IPR029062">
    <property type="entry name" value="Class_I_gatase-like"/>
</dbReference>
<dbReference type="InterPro" id="IPR025297">
    <property type="entry name" value="DUF4159"/>
</dbReference>
<keyword evidence="2" id="KW-0472">Membrane</keyword>
<organism evidence="5 6">
    <name type="scientific">Terrihabitans rhizophilus</name>
    <dbReference type="NCBI Taxonomy" id="3092662"/>
    <lineage>
        <taxon>Bacteria</taxon>
        <taxon>Pseudomonadati</taxon>
        <taxon>Pseudomonadota</taxon>
        <taxon>Alphaproteobacteria</taxon>
        <taxon>Hyphomicrobiales</taxon>
        <taxon>Terrihabitans</taxon>
    </lineage>
</organism>
<dbReference type="InterPro" id="IPR011933">
    <property type="entry name" value="Double_TM_dom"/>
</dbReference>
<sequence length="924" mass="97785">MSALPFAFLSPWLLAGLIVLPALYFLLRMVPPRPRSVHFPPLRLLLDIRSEESAARTPWWLILLRLGMAALIILALAAPILNPAPPVAPGSGPVALLVETGWASAPDWPQRVEAIESEIIRAETAGRPVALLDLGGGPSDLSITTPAGAREVLRTLAPRPDTSRPADHLDRITAFVREHAATEIVWFTSGLEARGGRAFAEGLAGIGNDSRVAVRVPARTTRALAGADNTPDALTVRVLRGESAAGESGSVRAFDLRGRPLGDTVFTFPDGDLQTTARFELPLELRNDIARLELADGRSAGGVQMLDERWRRRAVGLISGATADTAQPLLSPVYYLSRALEPFADVRNAAGGSASESVSTFVEDGVSVIAMADVGTLTPDAHDRLLAWVDNGGMLIRFAGSRLAAAEEDDLVPVRLRRGGRVLGGALAWSTPQGLGAFPPGSPFAGLPVAEEIKVNRQVLAEPSPDLAERTWAVLSDGTPLVTHRRQGTGTLVLFHVTADTVWSNLPISGVFVDMLRRTVALSGDAGTADATAEAGETAPATLAPTRTLDGTGAFRAPPPYAKPVPATGLPVADRDHPPGIYGPPDGFVAVNALEADAALARLDLDGLGVEVRSYVAAEPEPLAPWLMTAAFLALLADTILVLLLSGRMPRLRRAGATAALLAGAFLFHPVPGHAQEDKEMGAALTTRLAYVVTGDAEIDRISKAGLEGLTFELAARTAFEPGEPVGIDPARDELAFFPVIYWPVSESATTPPAETLARVDAYMKRGGSIIFDTRDAPFASTAGAANGALRRILAGLDVPELQQITPEHVLTKSFYLMSGFPGRFNEGPLWVEAQPTAEEQESGEADLVSSGDGVSPILITSNDLAGAWAADDQGRPLLPTVPSDPRQRELAYRAGINIVMYALTGNYKADQVHLPALLERLGQ</sequence>
<evidence type="ECO:0000259" key="4">
    <source>
        <dbReference type="Pfam" id="PF13709"/>
    </source>
</evidence>
<keyword evidence="2" id="KW-0812">Transmembrane</keyword>
<name>A0ABU4RQA9_9HYPH</name>
<dbReference type="InterPro" id="IPR024163">
    <property type="entry name" value="Aerotolerance_reg_N"/>
</dbReference>
<dbReference type="PANTHER" id="PTHR37464:SF1">
    <property type="entry name" value="BLL2463 PROTEIN"/>
    <property type="match status" value="1"/>
</dbReference>
<proteinExistence type="predicted"/>
<evidence type="ECO:0000313" key="6">
    <source>
        <dbReference type="Proteomes" id="UP001274321"/>
    </source>
</evidence>
<feature type="domain" description="DUF4159" evidence="4">
    <location>
        <begin position="688"/>
        <end position="904"/>
    </location>
</feature>
<evidence type="ECO:0000259" key="3">
    <source>
        <dbReference type="Pfam" id="PF07584"/>
    </source>
</evidence>
<keyword evidence="2" id="KW-1133">Transmembrane helix</keyword>
<evidence type="ECO:0000256" key="2">
    <source>
        <dbReference type="SAM" id="Phobius"/>
    </source>
</evidence>
<dbReference type="CDD" id="cd03143">
    <property type="entry name" value="A4_beta-galactosidase_middle_domain"/>
    <property type="match status" value="1"/>
</dbReference>
<dbReference type="Gene3D" id="3.40.50.12140">
    <property type="entry name" value="Domain of unknown function DUF4159"/>
    <property type="match status" value="1"/>
</dbReference>
<feature type="domain" description="Aerotolerance regulator N-terminal" evidence="3">
    <location>
        <begin position="6"/>
        <end position="79"/>
    </location>
</feature>
<evidence type="ECO:0000256" key="1">
    <source>
        <dbReference type="SAM" id="MobiDB-lite"/>
    </source>
</evidence>
<dbReference type="Pfam" id="PF07584">
    <property type="entry name" value="BatA"/>
    <property type="match status" value="1"/>
</dbReference>
<accession>A0ABU4RQA9</accession>
<dbReference type="Proteomes" id="UP001274321">
    <property type="component" value="Unassembled WGS sequence"/>
</dbReference>
<feature type="compositionally biased region" description="Low complexity" evidence="1">
    <location>
        <begin position="529"/>
        <end position="549"/>
    </location>
</feature>
<keyword evidence="6" id="KW-1185">Reference proteome</keyword>
<dbReference type="EMBL" id="JAXAFJ010000005">
    <property type="protein sequence ID" value="MDX6806368.1"/>
    <property type="molecule type" value="Genomic_DNA"/>
</dbReference>
<dbReference type="RefSeq" id="WP_319844499.1">
    <property type="nucleotide sequence ID" value="NZ_JAXAFJ010000005.1"/>
</dbReference>
<gene>
    <name evidence="5" type="ORF">SCD90_09850</name>
</gene>
<evidence type="ECO:0000313" key="5">
    <source>
        <dbReference type="EMBL" id="MDX6806368.1"/>
    </source>
</evidence>
<feature type="transmembrane region" description="Helical" evidence="2">
    <location>
        <begin position="623"/>
        <end position="645"/>
    </location>
</feature>
<feature type="transmembrane region" description="Helical" evidence="2">
    <location>
        <begin position="59"/>
        <end position="81"/>
    </location>
</feature>
<feature type="region of interest" description="Disordered" evidence="1">
    <location>
        <begin position="529"/>
        <end position="560"/>
    </location>
</feature>
<comment type="caution">
    <text evidence="5">The sequence shown here is derived from an EMBL/GenBank/DDBJ whole genome shotgun (WGS) entry which is preliminary data.</text>
</comment>
<dbReference type="PANTHER" id="PTHR37464">
    <property type="entry name" value="BLL2463 PROTEIN"/>
    <property type="match status" value="1"/>
</dbReference>
<reference evidence="5 6" key="1">
    <citation type="submission" date="2023-11" db="EMBL/GenBank/DDBJ databases">
        <authorList>
            <person name="Bao R."/>
        </authorList>
    </citation>
    <scope>NUCLEOTIDE SEQUENCE [LARGE SCALE GENOMIC DNA]</scope>
    <source>
        <strain evidence="5 6">PJ23</strain>
    </source>
</reference>
<feature type="transmembrane region" description="Helical" evidence="2">
    <location>
        <begin position="6"/>
        <end position="27"/>
    </location>
</feature>
<dbReference type="NCBIfam" id="TIGR02226">
    <property type="entry name" value="two_anch"/>
    <property type="match status" value="1"/>
</dbReference>
<dbReference type="SUPFAM" id="SSF52317">
    <property type="entry name" value="Class I glutamine amidotransferase-like"/>
    <property type="match status" value="1"/>
</dbReference>
<dbReference type="Pfam" id="PF13709">
    <property type="entry name" value="DUF4159"/>
    <property type="match status" value="1"/>
</dbReference>